<evidence type="ECO:0000313" key="2">
    <source>
        <dbReference type="EMBL" id="ABC83203.1"/>
    </source>
</evidence>
<feature type="transmembrane region" description="Helical" evidence="1">
    <location>
        <begin position="45"/>
        <end position="65"/>
    </location>
</feature>
<dbReference type="Proteomes" id="UP000001935">
    <property type="component" value="Chromosome"/>
</dbReference>
<reference evidence="2 3" key="1">
    <citation type="submission" date="2006-01" db="EMBL/GenBank/DDBJ databases">
        <title>Complete sequence of Anaeromyxobacter dehalogenans 2CP-C.</title>
        <authorList>
            <consortium name="US DOE Joint Genome Institute"/>
            <person name="Copeland A."/>
            <person name="Lucas S."/>
            <person name="Lapidus A."/>
            <person name="Barry K."/>
            <person name="Detter J.C."/>
            <person name="Glavina T."/>
            <person name="Hammon N."/>
            <person name="Israni S."/>
            <person name="Pitluck S."/>
            <person name="Brettin T."/>
            <person name="Bruce D."/>
            <person name="Han C."/>
            <person name="Tapia R."/>
            <person name="Gilna P."/>
            <person name="Kiss H."/>
            <person name="Schmutz J."/>
            <person name="Larimer F."/>
            <person name="Land M."/>
            <person name="Kyrpides N."/>
            <person name="Anderson I."/>
            <person name="Sanford R.A."/>
            <person name="Ritalahti K.M."/>
            <person name="Thomas H.S."/>
            <person name="Kirby J.R."/>
            <person name="Zhulin I.B."/>
            <person name="Loeffler F.E."/>
            <person name="Richardson P."/>
        </authorList>
    </citation>
    <scope>NUCLEOTIDE SEQUENCE [LARGE SCALE GENOMIC DNA]</scope>
    <source>
        <strain evidence="2 3">2CP-C</strain>
    </source>
</reference>
<name>Q2IF44_ANADE</name>
<keyword evidence="1" id="KW-0472">Membrane</keyword>
<keyword evidence="1" id="KW-0812">Transmembrane</keyword>
<organism evidence="2 3">
    <name type="scientific">Anaeromyxobacter dehalogenans (strain 2CP-C)</name>
    <dbReference type="NCBI Taxonomy" id="290397"/>
    <lineage>
        <taxon>Bacteria</taxon>
        <taxon>Pseudomonadati</taxon>
        <taxon>Myxococcota</taxon>
        <taxon>Myxococcia</taxon>
        <taxon>Myxococcales</taxon>
        <taxon>Cystobacterineae</taxon>
        <taxon>Anaeromyxobacteraceae</taxon>
        <taxon>Anaeromyxobacter</taxon>
    </lineage>
</organism>
<gene>
    <name evidence="2" type="ordered locus">Adeh_3436</name>
</gene>
<dbReference type="HOGENOM" id="CLU_1154518_0_0_7"/>
<evidence type="ECO:0000256" key="1">
    <source>
        <dbReference type="SAM" id="Phobius"/>
    </source>
</evidence>
<keyword evidence="1" id="KW-1133">Transmembrane helix</keyword>
<protein>
    <recommendedName>
        <fullName evidence="4">PH domain-containing protein</fullName>
    </recommendedName>
</protein>
<accession>Q2IF44</accession>
<evidence type="ECO:0008006" key="4">
    <source>
        <dbReference type="Google" id="ProtNLM"/>
    </source>
</evidence>
<dbReference type="EMBL" id="CP000251">
    <property type="protein sequence ID" value="ABC83203.1"/>
    <property type="molecule type" value="Genomic_DNA"/>
</dbReference>
<dbReference type="RefSeq" id="WP_011422485.1">
    <property type="nucleotide sequence ID" value="NC_007760.1"/>
</dbReference>
<dbReference type="KEGG" id="ade:Adeh_3436"/>
<dbReference type="OrthoDB" id="10014755at2"/>
<sequence length="240" mass="24829">MLARRRRAAWPPWKENRRVALSVAAVALAIGAVVLWGRGTGRPDVALAAQAAALLGWFALLMVAVRRPPRARAPRDASGAAILRAGLARRLAFPLLLAPALGAVAVRAVREQPGAAGFGLAGLAALVVLFLALGALRPARAFRLGEDGLELRLRGRPAALLPWSRLREVRVETWRAQAGLVLLGEEGSPSLGVSAWLDGSAELAAALLLRAPARALAGPGTREALEALAGGLGPGPAAAR</sequence>
<feature type="transmembrane region" description="Helical" evidence="1">
    <location>
        <begin position="91"/>
        <end position="109"/>
    </location>
</feature>
<feature type="transmembrane region" description="Helical" evidence="1">
    <location>
        <begin position="115"/>
        <end position="136"/>
    </location>
</feature>
<proteinExistence type="predicted"/>
<dbReference type="AlphaFoldDB" id="Q2IF44"/>
<feature type="transmembrane region" description="Helical" evidence="1">
    <location>
        <begin position="20"/>
        <end position="39"/>
    </location>
</feature>
<dbReference type="STRING" id="290397.Adeh_3436"/>
<evidence type="ECO:0000313" key="3">
    <source>
        <dbReference type="Proteomes" id="UP000001935"/>
    </source>
</evidence>